<evidence type="ECO:0000313" key="3">
    <source>
        <dbReference type="Proteomes" id="UP000215244"/>
    </source>
</evidence>
<name>A0A223V2M9_9FLAO</name>
<dbReference type="PANTHER" id="PTHR16026:SF0">
    <property type="entry name" value="CARTILAGE ACIDIC PROTEIN 1"/>
    <property type="match status" value="1"/>
</dbReference>
<dbReference type="InterPro" id="IPR013517">
    <property type="entry name" value="FG-GAP"/>
</dbReference>
<feature type="region of interest" description="Disordered" evidence="1">
    <location>
        <begin position="198"/>
        <end position="220"/>
    </location>
</feature>
<dbReference type="Gene3D" id="2.130.10.130">
    <property type="entry name" value="Integrin alpha, N-terminal"/>
    <property type="match status" value="3"/>
</dbReference>
<dbReference type="SUPFAM" id="SSF69318">
    <property type="entry name" value="Integrin alpha N-terminal domain"/>
    <property type="match status" value="3"/>
</dbReference>
<dbReference type="OrthoDB" id="9816120at2"/>
<proteinExistence type="predicted"/>
<dbReference type="RefSeq" id="WP_094996198.1">
    <property type="nucleotide sequence ID" value="NZ_BMJL01000001.1"/>
</dbReference>
<dbReference type="InterPro" id="IPR027039">
    <property type="entry name" value="Crtac1"/>
</dbReference>
<evidence type="ECO:0000313" key="2">
    <source>
        <dbReference type="EMBL" id="ASV29572.1"/>
    </source>
</evidence>
<dbReference type="EMBL" id="CP022957">
    <property type="protein sequence ID" value="ASV29572.1"/>
    <property type="molecule type" value="Genomic_DNA"/>
</dbReference>
<evidence type="ECO:0000256" key="1">
    <source>
        <dbReference type="SAM" id="MobiDB-lite"/>
    </source>
</evidence>
<dbReference type="InterPro" id="IPR028994">
    <property type="entry name" value="Integrin_alpha_N"/>
</dbReference>
<accession>A0A223V2M9</accession>
<dbReference type="KEGG" id="marb:CJ263_04720"/>
<dbReference type="Pfam" id="PF13517">
    <property type="entry name" value="FG-GAP_3"/>
    <property type="match status" value="5"/>
</dbReference>
<reference evidence="2 3" key="1">
    <citation type="submission" date="2017-08" db="EMBL/GenBank/DDBJ databases">
        <title>The complete genome sequence of Maribacter sp. B1, isolated from deep-sea sediment.</title>
        <authorList>
            <person name="Wu Y.-H."/>
            <person name="Cheng H."/>
            <person name="Xu X.-W."/>
        </authorList>
    </citation>
    <scope>NUCLEOTIDE SEQUENCE [LARGE SCALE GENOMIC DNA]</scope>
    <source>
        <strain evidence="2 3">B1</strain>
    </source>
</reference>
<dbReference type="Proteomes" id="UP000215244">
    <property type="component" value="Chromosome"/>
</dbReference>
<sequence>MRKIIGIVSFLLFLGCDTKKSPKTMFEMVSSEHSGLTFSNTITENETLNILDYEYLYNGGGVGIGDFNSDGLPDVFFTGNMVNSRIYLNLGNLKFKDITESSGIKTNAWCTGVSIMDINNDGKPDIHISTAHDLSLNNSENYFFINDTDEKGNVQFRNLSKEMNLADLSYTMQAVWLDYDRDGDLDLFLANNSKEEYPKNNPFGQREDGKGKSTDKLYRNSGVSESGIPWFEDVSKEAGISIEGWSLGVAVLDINNDQYPDIYVANDFISNDLLYVNNGNGTFTNKINSYFKHQSHNSMGMDVADINNDGAQDLLVLDMLPDDNLRKKTMFADIPFDRFNTSVNVGYQPQYVRNVLQLNTDEAGFSDIGYSAGVAQTDWSWSPLIADFDNDGLRDIYITNGYRKDITDMDFVDFYNSMNTFGSIADREARLKEQLNTMKGMKKSNFFFRNNGSNSFTDETLNLGLSIPSYSNGAAYADFDQDGDLDLVVNNINEEALFFENKLNGSSGQNTNYLRIAMEPNAEFLGAKVWVYSSSGVKYGEYYPQKGYLSSFEPYLHFGMGPETSADSLKILWPDQTVSLYKNVKVNQVLSPKKQILDSKNVPKNVKGEPMFYQTFLKGVNYVHQESLFDDFKKWPLNFRGYSKPGPVLESGDVDGDGLKDFFVGGTANNEAIIYIQNKSDGFTAQRFQISKEEILPENSGACFFDVDNDGDLDLYIANGSSENFAKPQLYQDQLYLNDGLGHFERSLDALPEIAYPTNTVVPMDMDKDGDMDLFVGGRLDSKNFPFSPRSYILENSNGNFKDITDKIAPELRFPGMITDGTASDVNNDGWIDLMLVGEWNPIQVFLNKEGRFELDRSKNGLVNTNGWWNCIKAADFDGDGDTDFVAGNWGLNNPFKASIKEPLGLYAKDFDNNGSIEPIMTYFVQNKEYIFHPRGTLMKQLPMIRKMTNNYEGYGKKTFSELFDKDKIDKQGTFKAYQLSSVYIENLGNGSFKSIPLPQDVQWSPVFDFKITDLNGDNRLDVLAVGNFNDTEVLTGHYDAGNGNVLLNLGEGNFNSLSIGQSGFAVLGEARSILNLKTKEGSELFIIGLQNDSLKVFTKSSVISKKPLLP</sequence>
<dbReference type="PROSITE" id="PS51257">
    <property type="entry name" value="PROKAR_LIPOPROTEIN"/>
    <property type="match status" value="1"/>
</dbReference>
<gene>
    <name evidence="2" type="ORF">CJ263_04720</name>
</gene>
<keyword evidence="3" id="KW-1185">Reference proteome</keyword>
<protein>
    <submittedName>
        <fullName evidence="2">Uncharacterized protein</fullName>
    </submittedName>
</protein>
<dbReference type="Pfam" id="PF07593">
    <property type="entry name" value="UnbV_ASPIC"/>
    <property type="match status" value="1"/>
</dbReference>
<organism evidence="2 3">
    <name type="scientific">Maribacter cobaltidurans</name>
    <dbReference type="NCBI Taxonomy" id="1178778"/>
    <lineage>
        <taxon>Bacteria</taxon>
        <taxon>Pseudomonadati</taxon>
        <taxon>Bacteroidota</taxon>
        <taxon>Flavobacteriia</taxon>
        <taxon>Flavobacteriales</taxon>
        <taxon>Flavobacteriaceae</taxon>
        <taxon>Maribacter</taxon>
    </lineage>
</organism>
<dbReference type="AlphaFoldDB" id="A0A223V2M9"/>
<dbReference type="InterPro" id="IPR011519">
    <property type="entry name" value="UnbV_ASPIC"/>
</dbReference>
<feature type="compositionally biased region" description="Basic and acidic residues" evidence="1">
    <location>
        <begin position="205"/>
        <end position="218"/>
    </location>
</feature>
<dbReference type="PANTHER" id="PTHR16026">
    <property type="entry name" value="CARTILAGE ACIDIC PROTEIN 1"/>
    <property type="match status" value="1"/>
</dbReference>